<dbReference type="WBParaSite" id="RSKR_0000861100.1">
    <property type="protein sequence ID" value="RSKR_0000861100.1"/>
    <property type="gene ID" value="RSKR_0000861100"/>
</dbReference>
<accession>A0AC35U829</accession>
<proteinExistence type="predicted"/>
<protein>
    <submittedName>
        <fullName evidence="2">One cut domain family member</fullName>
    </submittedName>
</protein>
<evidence type="ECO:0000313" key="2">
    <source>
        <dbReference type="WBParaSite" id="RSKR_0000861100.1"/>
    </source>
</evidence>
<reference evidence="2" key="1">
    <citation type="submission" date="2016-11" db="UniProtKB">
        <authorList>
            <consortium name="WormBaseParasite"/>
        </authorList>
    </citation>
    <scope>IDENTIFICATION</scope>
    <source>
        <strain evidence="2">KR3021</strain>
    </source>
</reference>
<sequence length="458" mass="52885">METLKRNLDINTSNEFSYERVVQEKSYSTSPSSFTSSASYDEAVKIGPFESDASDPFLKNQDNRSDWIEEQLDFQEPYHQEDYIEGNMPNGHVTQTSFPKITPYHHHQSNGYVYDIKYEGNDALPNEQNHFQMVEPRMEYQMPEQCGLYDEDSIDMYEGVTDSPDNSQDYQKAEIKPLVTTRSSNSQNSHEVVSSTTPYNKYYEVFSGYNNFNESEEIDTKEVARRITTELKRFSIPQVVFAQRVLCRSQGTLSDLLRNPKPWNKLKSGRETFHRMAKWLDEPEQVRMSALRQAVCKRKEDGPSHPVISTNSLIFTSERENRASSSSSGSKKGRIVFTSIQKRTLRAIFRETRHPTREIQASISKQLGLDMTTVNNFFMNARRRRQEDLFSDDHRCEIDVEYIINKSREGSYISSGSDVIPAKNNQFTTNGLVPPETVIVPKRHTIANTFSLQQKNDQ</sequence>
<evidence type="ECO:0000313" key="1">
    <source>
        <dbReference type="Proteomes" id="UP000095286"/>
    </source>
</evidence>
<organism evidence="1 2">
    <name type="scientific">Rhabditophanes sp. KR3021</name>
    <dbReference type="NCBI Taxonomy" id="114890"/>
    <lineage>
        <taxon>Eukaryota</taxon>
        <taxon>Metazoa</taxon>
        <taxon>Ecdysozoa</taxon>
        <taxon>Nematoda</taxon>
        <taxon>Chromadorea</taxon>
        <taxon>Rhabditida</taxon>
        <taxon>Tylenchina</taxon>
        <taxon>Panagrolaimomorpha</taxon>
        <taxon>Strongyloidoidea</taxon>
        <taxon>Alloionematidae</taxon>
        <taxon>Rhabditophanes</taxon>
    </lineage>
</organism>
<name>A0AC35U829_9BILA</name>
<dbReference type="Proteomes" id="UP000095286">
    <property type="component" value="Unplaced"/>
</dbReference>